<dbReference type="Gene3D" id="1.10.630.10">
    <property type="entry name" value="Cytochrome P450"/>
    <property type="match status" value="1"/>
</dbReference>
<organism evidence="9 10">
    <name type="scientific">Methylobacillus flagellatus (strain ATCC 51484 / DSM 6875 / VKM B-1610 / KT)</name>
    <dbReference type="NCBI Taxonomy" id="265072"/>
    <lineage>
        <taxon>Bacteria</taxon>
        <taxon>Pseudomonadati</taxon>
        <taxon>Pseudomonadota</taxon>
        <taxon>Betaproteobacteria</taxon>
        <taxon>Nitrosomonadales</taxon>
        <taxon>Methylophilaceae</taxon>
        <taxon>Methylobacillus</taxon>
    </lineage>
</organism>
<dbReference type="GO" id="GO:0005506">
    <property type="term" value="F:iron ion binding"/>
    <property type="evidence" value="ECO:0007669"/>
    <property type="project" value="InterPro"/>
</dbReference>
<keyword evidence="10" id="KW-1185">Reference proteome</keyword>
<reference evidence="9 10" key="1">
    <citation type="submission" date="2006-03" db="EMBL/GenBank/DDBJ databases">
        <title>Complete sequence of Methylobacillus flagellatus KT.</title>
        <authorList>
            <consortium name="US DOE Joint Genome Institute"/>
            <person name="Copeland A."/>
            <person name="Lucas S."/>
            <person name="Lapidus A."/>
            <person name="Barry K."/>
            <person name="Detter J.C."/>
            <person name="Glavina del Rio T."/>
            <person name="Hammon N."/>
            <person name="Israni S."/>
            <person name="Dalin E."/>
            <person name="Tice H."/>
            <person name="Pitluck S."/>
            <person name="Brettin T."/>
            <person name="Bruce D."/>
            <person name="Han C."/>
            <person name="Tapia R."/>
            <person name="Saunders E."/>
            <person name="Gilna P."/>
            <person name="Schmutz J."/>
            <person name="Larimer F."/>
            <person name="Land M."/>
            <person name="Kyrpides N."/>
            <person name="Anderson I."/>
            <person name="Richardson P."/>
        </authorList>
    </citation>
    <scope>NUCLEOTIDE SEQUENCE [LARGE SCALE GENOMIC DNA]</scope>
    <source>
        <strain evidence="10">KT / ATCC 51484 / DSM 6875</strain>
    </source>
</reference>
<gene>
    <name evidence="9" type="ordered locus">Mfla_1442</name>
</gene>
<evidence type="ECO:0000256" key="1">
    <source>
        <dbReference type="ARBA" id="ARBA00001971"/>
    </source>
</evidence>
<dbReference type="PRINTS" id="PR00463">
    <property type="entry name" value="EP450I"/>
</dbReference>
<feature type="binding site" description="axial binding residue" evidence="8">
    <location>
        <position position="359"/>
    </location>
    <ligand>
        <name>heme</name>
        <dbReference type="ChEBI" id="CHEBI:30413"/>
    </ligand>
    <ligandPart>
        <name>Fe</name>
        <dbReference type="ChEBI" id="CHEBI:18248"/>
    </ligandPart>
</feature>
<comment type="similarity">
    <text evidence="2">Belongs to the cytochrome P450 family.</text>
</comment>
<evidence type="ECO:0000256" key="4">
    <source>
        <dbReference type="ARBA" id="ARBA00022723"/>
    </source>
</evidence>
<evidence type="ECO:0000313" key="10">
    <source>
        <dbReference type="Proteomes" id="UP000002440"/>
    </source>
</evidence>
<dbReference type="RefSeq" id="WP_011479664.1">
    <property type="nucleotide sequence ID" value="NC_007947.1"/>
</dbReference>
<keyword evidence="6 8" id="KW-0408">Iron</keyword>
<evidence type="ECO:0000256" key="5">
    <source>
        <dbReference type="ARBA" id="ARBA00023002"/>
    </source>
</evidence>
<evidence type="ECO:0000256" key="6">
    <source>
        <dbReference type="ARBA" id="ARBA00023004"/>
    </source>
</evidence>
<dbReference type="Proteomes" id="UP000002440">
    <property type="component" value="Chromosome"/>
</dbReference>
<dbReference type="PANTHER" id="PTHR24286">
    <property type="entry name" value="CYTOCHROME P450 26"/>
    <property type="match status" value="1"/>
</dbReference>
<dbReference type="GO" id="GO:0004497">
    <property type="term" value="F:monooxygenase activity"/>
    <property type="evidence" value="ECO:0007669"/>
    <property type="project" value="UniProtKB-KW"/>
</dbReference>
<dbReference type="SUPFAM" id="SSF48264">
    <property type="entry name" value="Cytochrome P450"/>
    <property type="match status" value="1"/>
</dbReference>
<dbReference type="STRING" id="265072.Mfla_1442"/>
<dbReference type="InterPro" id="IPR036396">
    <property type="entry name" value="Cyt_P450_sf"/>
</dbReference>
<dbReference type="AlphaFoldDB" id="Q1H1C7"/>
<dbReference type="KEGG" id="mfa:Mfla_1442"/>
<evidence type="ECO:0000256" key="7">
    <source>
        <dbReference type="ARBA" id="ARBA00023033"/>
    </source>
</evidence>
<dbReference type="GO" id="GO:0016705">
    <property type="term" value="F:oxidoreductase activity, acting on paired donors, with incorporation or reduction of molecular oxygen"/>
    <property type="evidence" value="ECO:0007669"/>
    <property type="project" value="InterPro"/>
</dbReference>
<dbReference type="GO" id="GO:0020037">
    <property type="term" value="F:heme binding"/>
    <property type="evidence" value="ECO:0007669"/>
    <property type="project" value="InterPro"/>
</dbReference>
<dbReference type="HOGENOM" id="CLU_037319_0_0_4"/>
<sequence>MARPPLESTYALWKKGYVFIDSTCRALGVKAFRTRLMMRPAICMQGEAAARLFYDNEKFMRAGAMPARAKKTLVGEGGVQGMDGHAHRHRKQMFTRELMSPERIEHLVCLHRGHWKEAIQAWKPGSEIVLFREAQKLLCKSVCAWAGVPLTGHELDRRAREFGHMIDSGAKLGPHHWRGRWARKSCERWLGQLIEDIRHYGEQGQAGSILQSIAWHRDEHGQRLPLQVAAVELINILRPTVAIAQLAVFCALALHSFPACRQKLQQGDEDYLGWFVLEVRRFYPFFPFLAAVVREDFRWQNLEFKRGQRVLLDIYGTHRDPALWQDPAQFIPERFKDWDGNSFGLIANGGATYEYHHRCPGEWITIALMKAITRMLVHEIEYTVPAQDLRLDLSRIPALPESGFIIQPVITPRYLEKKHANS</sequence>
<name>Q1H1C7_METFK</name>
<proteinExistence type="inferred from homology"/>
<evidence type="ECO:0000256" key="3">
    <source>
        <dbReference type="ARBA" id="ARBA00022617"/>
    </source>
</evidence>
<keyword evidence="7" id="KW-0503">Monooxygenase</keyword>
<protein>
    <submittedName>
        <fullName evidence="9">Fatty acid beta hydroxylase (Cytochrome P450)</fullName>
    </submittedName>
</protein>
<dbReference type="Pfam" id="PF00067">
    <property type="entry name" value="p450"/>
    <property type="match status" value="1"/>
</dbReference>
<dbReference type="eggNOG" id="COG2124">
    <property type="taxonomic scope" value="Bacteria"/>
</dbReference>
<evidence type="ECO:0000256" key="8">
    <source>
        <dbReference type="PIRSR" id="PIRSR602401-1"/>
    </source>
</evidence>
<dbReference type="EMBL" id="CP000284">
    <property type="protein sequence ID" value="ABE49710.1"/>
    <property type="molecule type" value="Genomic_DNA"/>
</dbReference>
<keyword evidence="4 8" id="KW-0479">Metal-binding</keyword>
<keyword evidence="3 8" id="KW-0349">Heme</keyword>
<dbReference type="InterPro" id="IPR002401">
    <property type="entry name" value="Cyt_P450_E_grp-I"/>
</dbReference>
<evidence type="ECO:0000256" key="2">
    <source>
        <dbReference type="ARBA" id="ARBA00010617"/>
    </source>
</evidence>
<accession>Q1H1C7</accession>
<keyword evidence="5" id="KW-0560">Oxidoreductase</keyword>
<evidence type="ECO:0000313" key="9">
    <source>
        <dbReference type="EMBL" id="ABE49710.1"/>
    </source>
</evidence>
<comment type="cofactor">
    <cofactor evidence="1 8">
        <name>heme</name>
        <dbReference type="ChEBI" id="CHEBI:30413"/>
    </cofactor>
</comment>
<dbReference type="InterPro" id="IPR001128">
    <property type="entry name" value="Cyt_P450"/>
</dbReference>
<dbReference type="CDD" id="cd11067">
    <property type="entry name" value="CYP152"/>
    <property type="match status" value="1"/>
</dbReference>
<dbReference type="PANTHER" id="PTHR24286:SF24">
    <property type="entry name" value="LANOSTEROL 14-ALPHA DEMETHYLASE"/>
    <property type="match status" value="1"/>
</dbReference>
<dbReference type="OrthoDB" id="4168525at2"/>
<dbReference type="GO" id="GO:0016125">
    <property type="term" value="P:sterol metabolic process"/>
    <property type="evidence" value="ECO:0007669"/>
    <property type="project" value="TreeGrafter"/>
</dbReference>